<protein>
    <submittedName>
        <fullName evidence="1">Uncharacterized protein</fullName>
    </submittedName>
</protein>
<comment type="caution">
    <text evidence="1">The sequence shown here is derived from an EMBL/GenBank/DDBJ whole genome shotgun (WGS) entry which is preliminary data.</text>
</comment>
<dbReference type="EMBL" id="BGPR01229454">
    <property type="protein sequence ID" value="GBL69996.1"/>
    <property type="molecule type" value="Genomic_DNA"/>
</dbReference>
<dbReference type="OrthoDB" id="6421132at2759"/>
<dbReference type="Proteomes" id="UP000499080">
    <property type="component" value="Unassembled WGS sequence"/>
</dbReference>
<gene>
    <name evidence="1" type="ORF">AVEN_55987_1</name>
</gene>
<evidence type="ECO:0000313" key="1">
    <source>
        <dbReference type="EMBL" id="GBL69996.1"/>
    </source>
</evidence>
<keyword evidence="2" id="KW-1185">Reference proteome</keyword>
<dbReference type="AlphaFoldDB" id="A0A4Y1ZV80"/>
<sequence length="155" mass="17992">GDEQPFDRGELNVYVEDLFLSRLSSVILRWYLQSFNWQDISSLRVCDWKVISDLKDPEFTIDEIVTICLDELKELLELLQSRKAISSLLDINFDLDILKISQRLYAVKCFAPSVTLSVNYRALELLEDIKKINFRSFFFGELLSSVQESLESSVP</sequence>
<proteinExistence type="predicted"/>
<evidence type="ECO:0000313" key="2">
    <source>
        <dbReference type="Proteomes" id="UP000499080"/>
    </source>
</evidence>
<reference evidence="1 2" key="1">
    <citation type="journal article" date="2019" name="Sci. Rep.">
        <title>Orb-weaving spider Araneus ventricosus genome elucidates the spidroin gene catalogue.</title>
        <authorList>
            <person name="Kono N."/>
            <person name="Nakamura H."/>
            <person name="Ohtoshi R."/>
            <person name="Moran D.A.P."/>
            <person name="Shinohara A."/>
            <person name="Yoshida Y."/>
            <person name="Fujiwara M."/>
            <person name="Mori M."/>
            <person name="Tomita M."/>
            <person name="Arakawa K."/>
        </authorList>
    </citation>
    <scope>NUCLEOTIDE SEQUENCE [LARGE SCALE GENOMIC DNA]</scope>
</reference>
<feature type="non-terminal residue" evidence="1">
    <location>
        <position position="1"/>
    </location>
</feature>
<organism evidence="1 2">
    <name type="scientific">Araneus ventricosus</name>
    <name type="common">Orbweaver spider</name>
    <name type="synonym">Epeira ventricosa</name>
    <dbReference type="NCBI Taxonomy" id="182803"/>
    <lineage>
        <taxon>Eukaryota</taxon>
        <taxon>Metazoa</taxon>
        <taxon>Ecdysozoa</taxon>
        <taxon>Arthropoda</taxon>
        <taxon>Chelicerata</taxon>
        <taxon>Arachnida</taxon>
        <taxon>Araneae</taxon>
        <taxon>Araneomorphae</taxon>
        <taxon>Entelegynae</taxon>
        <taxon>Araneoidea</taxon>
        <taxon>Araneidae</taxon>
        <taxon>Araneus</taxon>
    </lineage>
</organism>
<name>A0A4Y1ZV80_ARAVE</name>
<accession>A0A4Y1ZV80</accession>